<dbReference type="Proteomes" id="UP000318571">
    <property type="component" value="Chromosome 5"/>
</dbReference>
<proteinExistence type="predicted"/>
<feature type="transmembrane region" description="Helical" evidence="1">
    <location>
        <begin position="176"/>
        <end position="199"/>
    </location>
</feature>
<keyword evidence="1" id="KW-0812">Transmembrane</keyword>
<evidence type="ECO:0000313" key="3">
    <source>
        <dbReference type="Proteomes" id="UP000318571"/>
    </source>
</evidence>
<comment type="caution">
    <text evidence="2">The sequence shown here is derived from an EMBL/GenBank/DDBJ whole genome shotgun (WGS) entry which is preliminary data.</text>
</comment>
<sequence>MDNDTRKSVEEHDPQQLVNHNTRILMCLAINILVTLLAIHLKNSKPVLQQSLLDEINLDQLKTIAGCVISVVGNEWIHLHFRTIPRIPALILSWSAQFLATMVHLYLMVGIITRYAQIRVNRMLFQDSDESLQLSVIRSLVILLDVLLCLILVAMGEPPRFYRLHLGVCVHECPSLNLKIIGMTGILAVVVNIGLRLAIVQLNWKNFTESLSFNAKVKDLNFVFLLGCSLTLCIPSIFLIAMPDRYQSTEVALYLLAVVFPSILILFQKSLRLLLVSKVSFALKRSKGFALEVFKSVRGRSRDNLVHCLV</sequence>
<dbReference type="EMBL" id="VCGU01000004">
    <property type="protein sequence ID" value="TRY76883.1"/>
    <property type="molecule type" value="Genomic_DNA"/>
</dbReference>
<keyword evidence="1" id="KW-0472">Membrane</keyword>
<feature type="transmembrane region" description="Helical" evidence="1">
    <location>
        <begin position="253"/>
        <end position="275"/>
    </location>
</feature>
<evidence type="ECO:0000313" key="2">
    <source>
        <dbReference type="EMBL" id="TRY76883.1"/>
    </source>
</evidence>
<protein>
    <submittedName>
        <fullName evidence="2">Uncharacterized protein</fullName>
    </submittedName>
</protein>
<gene>
    <name evidence="2" type="ORF">TCAL_14726</name>
</gene>
<reference evidence="2 3" key="1">
    <citation type="journal article" date="2018" name="Nat. Ecol. Evol.">
        <title>Genomic signatures of mitonuclear coevolution across populations of Tigriopus californicus.</title>
        <authorList>
            <person name="Barreto F.S."/>
            <person name="Watson E.T."/>
            <person name="Lima T.G."/>
            <person name="Willett C.S."/>
            <person name="Edmands S."/>
            <person name="Li W."/>
            <person name="Burton R.S."/>
        </authorList>
    </citation>
    <scope>NUCLEOTIDE SEQUENCE [LARGE SCALE GENOMIC DNA]</scope>
    <source>
        <strain evidence="2 3">San Diego</strain>
    </source>
</reference>
<dbReference type="AlphaFoldDB" id="A0A553PGS8"/>
<evidence type="ECO:0000256" key="1">
    <source>
        <dbReference type="SAM" id="Phobius"/>
    </source>
</evidence>
<feature type="transmembrane region" description="Helical" evidence="1">
    <location>
        <begin position="20"/>
        <end position="41"/>
    </location>
</feature>
<feature type="transmembrane region" description="Helical" evidence="1">
    <location>
        <begin position="91"/>
        <end position="115"/>
    </location>
</feature>
<organism evidence="2 3">
    <name type="scientific">Tigriopus californicus</name>
    <name type="common">Marine copepod</name>
    <dbReference type="NCBI Taxonomy" id="6832"/>
    <lineage>
        <taxon>Eukaryota</taxon>
        <taxon>Metazoa</taxon>
        <taxon>Ecdysozoa</taxon>
        <taxon>Arthropoda</taxon>
        <taxon>Crustacea</taxon>
        <taxon>Multicrustacea</taxon>
        <taxon>Hexanauplia</taxon>
        <taxon>Copepoda</taxon>
        <taxon>Harpacticoida</taxon>
        <taxon>Harpacticidae</taxon>
        <taxon>Tigriopus</taxon>
    </lineage>
</organism>
<feature type="transmembrane region" description="Helical" evidence="1">
    <location>
        <begin position="136"/>
        <end position="156"/>
    </location>
</feature>
<keyword evidence="3" id="KW-1185">Reference proteome</keyword>
<feature type="transmembrane region" description="Helical" evidence="1">
    <location>
        <begin position="220"/>
        <end position="241"/>
    </location>
</feature>
<accession>A0A553PGS8</accession>
<keyword evidence="1" id="KW-1133">Transmembrane helix</keyword>
<name>A0A553PGS8_TIGCA</name>